<evidence type="ECO:0000313" key="2">
    <source>
        <dbReference type="Proteomes" id="UP001164929"/>
    </source>
</evidence>
<dbReference type="AlphaFoldDB" id="A0AAD6LX40"/>
<name>A0AAD6LX40_9ROSI</name>
<protein>
    <submittedName>
        <fullName evidence="1">Uncharacterized protein</fullName>
    </submittedName>
</protein>
<dbReference type="Proteomes" id="UP001164929">
    <property type="component" value="Chromosome 13"/>
</dbReference>
<reference evidence="1" key="1">
    <citation type="journal article" date="2023" name="Mol. Ecol. Resour.">
        <title>Chromosome-level genome assembly of a triploid poplar Populus alba 'Berolinensis'.</title>
        <authorList>
            <person name="Chen S."/>
            <person name="Yu Y."/>
            <person name="Wang X."/>
            <person name="Wang S."/>
            <person name="Zhang T."/>
            <person name="Zhou Y."/>
            <person name="He R."/>
            <person name="Meng N."/>
            <person name="Wang Y."/>
            <person name="Liu W."/>
            <person name="Liu Z."/>
            <person name="Liu J."/>
            <person name="Guo Q."/>
            <person name="Huang H."/>
            <person name="Sederoff R.R."/>
            <person name="Wang G."/>
            <person name="Qu G."/>
            <person name="Chen S."/>
        </authorList>
    </citation>
    <scope>NUCLEOTIDE SEQUENCE</scope>
    <source>
        <strain evidence="1">SC-2020</strain>
    </source>
</reference>
<accession>A0AAD6LX40</accession>
<sequence length="104" mass="12311">MDSCQANLFWFSRLIGFREPGRMLLNLCTVSSGSYPTVPIDKFSFRFHVLPNKRQLIFLTWNSLQIQFIPKGFYMHLDLDPHLSNLCWTEIIKVDVYDPARNNW</sequence>
<dbReference type="EMBL" id="JAQIZT010000013">
    <property type="protein sequence ID" value="KAJ6974914.1"/>
    <property type="molecule type" value="Genomic_DNA"/>
</dbReference>
<proteinExistence type="predicted"/>
<evidence type="ECO:0000313" key="1">
    <source>
        <dbReference type="EMBL" id="KAJ6974914.1"/>
    </source>
</evidence>
<comment type="caution">
    <text evidence="1">The sequence shown here is derived from an EMBL/GenBank/DDBJ whole genome shotgun (WGS) entry which is preliminary data.</text>
</comment>
<gene>
    <name evidence="1" type="ORF">NC653_030916</name>
</gene>
<organism evidence="1 2">
    <name type="scientific">Populus alba x Populus x berolinensis</name>
    <dbReference type="NCBI Taxonomy" id="444605"/>
    <lineage>
        <taxon>Eukaryota</taxon>
        <taxon>Viridiplantae</taxon>
        <taxon>Streptophyta</taxon>
        <taxon>Embryophyta</taxon>
        <taxon>Tracheophyta</taxon>
        <taxon>Spermatophyta</taxon>
        <taxon>Magnoliopsida</taxon>
        <taxon>eudicotyledons</taxon>
        <taxon>Gunneridae</taxon>
        <taxon>Pentapetalae</taxon>
        <taxon>rosids</taxon>
        <taxon>fabids</taxon>
        <taxon>Malpighiales</taxon>
        <taxon>Salicaceae</taxon>
        <taxon>Saliceae</taxon>
        <taxon>Populus</taxon>
    </lineage>
</organism>
<keyword evidence="2" id="KW-1185">Reference proteome</keyword>